<dbReference type="EMBL" id="KV423953">
    <property type="protein sequence ID" value="KZT58287.1"/>
    <property type="molecule type" value="Genomic_DNA"/>
</dbReference>
<feature type="transmembrane region" description="Helical" evidence="6">
    <location>
        <begin position="431"/>
        <end position="453"/>
    </location>
</feature>
<dbReference type="InParanoid" id="A0A165GNK2"/>
<feature type="transmembrane region" description="Helical" evidence="6">
    <location>
        <begin position="242"/>
        <end position="266"/>
    </location>
</feature>
<comment type="subcellular location">
    <subcellularLocation>
        <location evidence="1">Membrane</location>
        <topology evidence="1">Multi-pass membrane protein</topology>
    </subcellularLocation>
</comment>
<evidence type="ECO:0000313" key="8">
    <source>
        <dbReference type="EMBL" id="KZT58287.1"/>
    </source>
</evidence>
<reference evidence="8 9" key="1">
    <citation type="journal article" date="2016" name="Mol. Biol. Evol.">
        <title>Comparative Genomics of Early-Diverging Mushroom-Forming Fungi Provides Insights into the Origins of Lignocellulose Decay Capabilities.</title>
        <authorList>
            <person name="Nagy L.G."/>
            <person name="Riley R."/>
            <person name="Tritt A."/>
            <person name="Adam C."/>
            <person name="Daum C."/>
            <person name="Floudas D."/>
            <person name="Sun H."/>
            <person name="Yadav J.S."/>
            <person name="Pangilinan J."/>
            <person name="Larsson K.H."/>
            <person name="Matsuura K."/>
            <person name="Barry K."/>
            <person name="Labutti K."/>
            <person name="Kuo R."/>
            <person name="Ohm R.A."/>
            <person name="Bhattacharya S.S."/>
            <person name="Shirouzu T."/>
            <person name="Yoshinaga Y."/>
            <person name="Martin F.M."/>
            <person name="Grigoriev I.V."/>
            <person name="Hibbett D.S."/>
        </authorList>
    </citation>
    <scope>NUCLEOTIDE SEQUENCE [LARGE SCALE GENOMIC DNA]</scope>
    <source>
        <strain evidence="8 9">HHB12733</strain>
    </source>
</reference>
<dbReference type="GO" id="GO:0005886">
    <property type="term" value="C:plasma membrane"/>
    <property type="evidence" value="ECO:0007669"/>
    <property type="project" value="TreeGrafter"/>
</dbReference>
<feature type="transmembrane region" description="Helical" evidence="6">
    <location>
        <begin position="388"/>
        <end position="410"/>
    </location>
</feature>
<protein>
    <submittedName>
        <fullName evidence="8">MFS general substrate transporter</fullName>
    </submittedName>
</protein>
<dbReference type="Pfam" id="PF07690">
    <property type="entry name" value="MFS_1"/>
    <property type="match status" value="1"/>
</dbReference>
<feature type="transmembrane region" description="Helical" evidence="6">
    <location>
        <begin position="184"/>
        <end position="203"/>
    </location>
</feature>
<evidence type="ECO:0000256" key="2">
    <source>
        <dbReference type="ARBA" id="ARBA00022692"/>
    </source>
</evidence>
<feature type="region of interest" description="Disordered" evidence="5">
    <location>
        <begin position="1"/>
        <end position="44"/>
    </location>
</feature>
<evidence type="ECO:0000256" key="3">
    <source>
        <dbReference type="ARBA" id="ARBA00022989"/>
    </source>
</evidence>
<feature type="transmembrane region" description="Helical" evidence="6">
    <location>
        <begin position="160"/>
        <end position="179"/>
    </location>
</feature>
<evidence type="ECO:0000256" key="6">
    <source>
        <dbReference type="SAM" id="Phobius"/>
    </source>
</evidence>
<feature type="domain" description="Major facilitator superfamily (MFS) profile" evidence="7">
    <location>
        <begin position="117"/>
        <end position="555"/>
    </location>
</feature>
<feature type="transmembrane region" description="Helical" evidence="6">
    <location>
        <begin position="353"/>
        <end position="376"/>
    </location>
</feature>
<dbReference type="Gene3D" id="1.20.1250.20">
    <property type="entry name" value="MFS general substrate transporter like domains"/>
    <property type="match status" value="1"/>
</dbReference>
<dbReference type="InterPro" id="IPR011701">
    <property type="entry name" value="MFS"/>
</dbReference>
<name>A0A165GNK2_9BASI</name>
<organism evidence="8 9">
    <name type="scientific">Calocera cornea HHB12733</name>
    <dbReference type="NCBI Taxonomy" id="1353952"/>
    <lineage>
        <taxon>Eukaryota</taxon>
        <taxon>Fungi</taxon>
        <taxon>Dikarya</taxon>
        <taxon>Basidiomycota</taxon>
        <taxon>Agaricomycotina</taxon>
        <taxon>Dacrymycetes</taxon>
        <taxon>Dacrymycetales</taxon>
        <taxon>Dacrymycetaceae</taxon>
        <taxon>Calocera</taxon>
    </lineage>
</organism>
<feature type="transmembrane region" description="Helical" evidence="6">
    <location>
        <begin position="209"/>
        <end position="230"/>
    </location>
</feature>
<feature type="compositionally biased region" description="Polar residues" evidence="5">
    <location>
        <begin position="10"/>
        <end position="26"/>
    </location>
</feature>
<evidence type="ECO:0000256" key="1">
    <source>
        <dbReference type="ARBA" id="ARBA00004141"/>
    </source>
</evidence>
<feature type="transmembrane region" description="Helical" evidence="6">
    <location>
        <begin position="116"/>
        <end position="140"/>
    </location>
</feature>
<dbReference type="OrthoDB" id="2533084at2759"/>
<keyword evidence="4 6" id="KW-0472">Membrane</keyword>
<evidence type="ECO:0000259" key="7">
    <source>
        <dbReference type="PROSITE" id="PS50850"/>
    </source>
</evidence>
<dbReference type="PROSITE" id="PS50850">
    <property type="entry name" value="MFS"/>
    <property type="match status" value="1"/>
</dbReference>
<feature type="transmembrane region" description="Helical" evidence="6">
    <location>
        <begin position="495"/>
        <end position="515"/>
    </location>
</feature>
<dbReference type="InterPro" id="IPR036259">
    <property type="entry name" value="MFS_trans_sf"/>
</dbReference>
<evidence type="ECO:0000256" key="4">
    <source>
        <dbReference type="ARBA" id="ARBA00023136"/>
    </source>
</evidence>
<evidence type="ECO:0000256" key="5">
    <source>
        <dbReference type="SAM" id="MobiDB-lite"/>
    </source>
</evidence>
<evidence type="ECO:0000313" key="9">
    <source>
        <dbReference type="Proteomes" id="UP000076842"/>
    </source>
</evidence>
<feature type="transmembrane region" description="Helical" evidence="6">
    <location>
        <begin position="272"/>
        <end position="292"/>
    </location>
</feature>
<accession>A0A165GNK2</accession>
<gene>
    <name evidence="8" type="ORF">CALCODRAFT_255402</name>
</gene>
<dbReference type="PANTHER" id="PTHR23502">
    <property type="entry name" value="MAJOR FACILITATOR SUPERFAMILY"/>
    <property type="match status" value="1"/>
</dbReference>
<keyword evidence="3 6" id="KW-1133">Transmembrane helix</keyword>
<proteinExistence type="predicted"/>
<feature type="transmembrane region" description="Helical" evidence="6">
    <location>
        <begin position="521"/>
        <end position="545"/>
    </location>
</feature>
<feature type="compositionally biased region" description="Basic and acidic residues" evidence="5">
    <location>
        <begin position="33"/>
        <end position="44"/>
    </location>
</feature>
<dbReference type="InterPro" id="IPR020846">
    <property type="entry name" value="MFS_dom"/>
</dbReference>
<keyword evidence="2 6" id="KW-0812">Transmembrane</keyword>
<dbReference type="SUPFAM" id="SSF103473">
    <property type="entry name" value="MFS general substrate transporter"/>
    <property type="match status" value="1"/>
</dbReference>
<dbReference type="GO" id="GO:0022857">
    <property type="term" value="F:transmembrane transporter activity"/>
    <property type="evidence" value="ECO:0007669"/>
    <property type="project" value="InterPro"/>
</dbReference>
<feature type="transmembrane region" description="Helical" evidence="6">
    <location>
        <begin position="459"/>
        <end position="483"/>
    </location>
</feature>
<keyword evidence="9" id="KW-1185">Reference proteome</keyword>
<sequence>MSAIDPEKNAVTNTASEASPNGNGNTAPGYHPVGEKPNDSRVENTMERELTTHLELLDAAHQNGRLVVEIEEARREYGAHVADLFKLTPDGKYILWPQPTEDPRDPLNWSLRKKMLTLVVLTMASIVPDFNSSIGIASLFPLAEQFNTTVNHVNNLTSNWSIFLLGPGGVVAVILVNVLGRLPILFWSQVLGVAFLIGCTVAPDLATFAGMRCLTAFFSTAPQVTGLYIVRDIFFFHQEARMLNAWAFGFVVSPYLGPFLFGFLVQRQTWRWAYGIGCIYEGIVVLLIVLFMDETLYERDNKDRPPIETGLWARIKALIGVTGYNRRHFRMPFWTSFWRPFLVNIQPQEILSLAYVALNFAWAIGINTTLVVFLQSPPPLGYSFSGDAVAVFYLTPIIATVLGEIVSHYLQDFFTNNYIRKHNGVFEPEARLWMCYIGSLLNFAGLMCLGGTLQNHLSVAGLVFGWGLFTLGMMIIISAMYTYMSDAFPAYQGEVSALFNLWRTFAGFAVAYFQVPWSEKSGALVVFGCEAAIVVFIFFAVIPILQVYGKRIRTRFSSLSGH</sequence>
<dbReference type="PANTHER" id="PTHR23502:SF22">
    <property type="entry name" value="MAJOR FACILITATOR SUPERFAMILY (MFS) PROFILE DOMAIN-CONTAINING PROTEIN"/>
    <property type="match status" value="1"/>
</dbReference>
<dbReference type="Proteomes" id="UP000076842">
    <property type="component" value="Unassembled WGS sequence"/>
</dbReference>
<dbReference type="STRING" id="1353952.A0A165GNK2"/>
<dbReference type="AlphaFoldDB" id="A0A165GNK2"/>